<dbReference type="SMART" id="SM00028">
    <property type="entry name" value="TPR"/>
    <property type="match status" value="1"/>
</dbReference>
<dbReference type="RefSeq" id="WP_200352813.1">
    <property type="nucleotide sequence ID" value="NZ_BAABHZ010000001.1"/>
</dbReference>
<evidence type="ECO:0000313" key="4">
    <source>
        <dbReference type="Proteomes" id="UP000600139"/>
    </source>
</evidence>
<keyword evidence="4" id="KW-1185">Reference proteome</keyword>
<dbReference type="EMBL" id="JAENIK010000012">
    <property type="protein sequence ID" value="MBK1817888.1"/>
    <property type="molecule type" value="Genomic_DNA"/>
</dbReference>
<keyword evidence="2" id="KW-0472">Membrane</keyword>
<reference evidence="3" key="1">
    <citation type="submission" date="2021-01" db="EMBL/GenBank/DDBJ databases">
        <title>Modified the classification status of verrucomicrobia.</title>
        <authorList>
            <person name="Feng X."/>
        </authorList>
    </citation>
    <scope>NUCLEOTIDE SEQUENCE</scope>
    <source>
        <strain evidence="3">JCM 18052</strain>
    </source>
</reference>
<dbReference type="PANTHER" id="PTHR40940:SF2">
    <property type="entry name" value="BATD"/>
    <property type="match status" value="1"/>
</dbReference>
<feature type="transmembrane region" description="Helical" evidence="2">
    <location>
        <begin position="438"/>
        <end position="457"/>
    </location>
</feature>
<dbReference type="InterPro" id="IPR025738">
    <property type="entry name" value="BatD"/>
</dbReference>
<keyword evidence="2" id="KW-1133">Transmembrane helix</keyword>
<name>A0A934R8J6_9BACT</name>
<dbReference type="Gene3D" id="2.30.30.40">
    <property type="entry name" value="SH3 Domains"/>
    <property type="match status" value="1"/>
</dbReference>
<dbReference type="AlphaFoldDB" id="A0A934R8J6"/>
<sequence length="814" mass="90097">MNNLKKHLTLFSPALAVWMMLSGILHGQTTSRLSSSFIARGESALLEIGIMGGQPDHVPAAPTVKDIEIEPTGRGPRPSMMPGRRFEYVFEYRVVSYEVGKHVIPPVEVMVDGVMTRTEPIEFVIFNPDELQWSEVDYFGRTIRYASAFRVLNNKPFENETVTTEIKIYVPAVLQVEDWGIPDFERDGVAAWRFQSYPARGADTVNILGVPHYAIAYPSTITPTRTGKVAIGPAKIRLTTREAVQDPFPRWVNPELYLQVPRLELEAQELPPGKPAGYENAVGNFKLSASSAVTDVQEGDPITVDLTVSGSGNLDTMRPPKLANEEGWKIYGTTNDQRGDERRQLSGSVTFHQSIRPLELKPEIPSFRLVYFDPKDETYKTLTTEPIALQMSPSTAKPVNPATAVQTLPIPLERMSDILAIARPAQLTAPVSLSISPWLGHVAGGLIALMLIAKALWMRYSPRMRKDPIRDAKLNELRDIGQTATGDDTAFLKAAGRFIEHWLGGKSDPQIQAILAERDAVCFRAEPPKSVLDRSRREQILKLLRQAATVIAFLTAVVLTTPAARAADIATQAAEAYESAKYDDAIKLWLEAGPYQELSADTLYNIGNASYRSGSPGQAALYYRRALVRDSSHAEARQNLRFLERKYGAITVQRPDYQYAIARIPLPIWKLVFWGSIWLCVLALLVFPATRPDARIRLAAVAVLILGPILLSLGFLGYRYFPNDAEFADVDKQAIITEEKVTLHTDAARTSPEVIDAPPGSLCEILSESGEWTYVAFATKTRGWVQTKSIEKVVPGEPPLPPKFNKPKAGGKSA</sequence>
<organism evidence="3 4">
    <name type="scientific">Luteolibacter yonseiensis</name>
    <dbReference type="NCBI Taxonomy" id="1144680"/>
    <lineage>
        <taxon>Bacteria</taxon>
        <taxon>Pseudomonadati</taxon>
        <taxon>Verrucomicrobiota</taxon>
        <taxon>Verrucomicrobiia</taxon>
        <taxon>Verrucomicrobiales</taxon>
        <taxon>Verrucomicrobiaceae</taxon>
        <taxon>Luteolibacter</taxon>
    </lineage>
</organism>
<protein>
    <submittedName>
        <fullName evidence="3">BatD family protein</fullName>
    </submittedName>
</protein>
<keyword evidence="2" id="KW-0812">Transmembrane</keyword>
<dbReference type="InterPro" id="IPR019734">
    <property type="entry name" value="TPR_rpt"/>
</dbReference>
<evidence type="ECO:0000256" key="2">
    <source>
        <dbReference type="SAM" id="Phobius"/>
    </source>
</evidence>
<feature type="transmembrane region" description="Helical" evidence="2">
    <location>
        <begin position="671"/>
        <end position="690"/>
    </location>
</feature>
<proteinExistence type="predicted"/>
<dbReference type="SUPFAM" id="SSF48452">
    <property type="entry name" value="TPR-like"/>
    <property type="match status" value="1"/>
</dbReference>
<gene>
    <name evidence="3" type="ORF">JIN84_19865</name>
</gene>
<accession>A0A934R8J6</accession>
<dbReference type="Gene3D" id="1.25.40.10">
    <property type="entry name" value="Tetratricopeptide repeat domain"/>
    <property type="match status" value="1"/>
</dbReference>
<dbReference type="Proteomes" id="UP000600139">
    <property type="component" value="Unassembled WGS sequence"/>
</dbReference>
<evidence type="ECO:0000313" key="3">
    <source>
        <dbReference type="EMBL" id="MBK1817888.1"/>
    </source>
</evidence>
<dbReference type="PANTHER" id="PTHR40940">
    <property type="entry name" value="PROTEIN BATD-RELATED"/>
    <property type="match status" value="1"/>
</dbReference>
<feature type="region of interest" description="Disordered" evidence="1">
    <location>
        <begin position="795"/>
        <end position="814"/>
    </location>
</feature>
<dbReference type="InterPro" id="IPR011990">
    <property type="entry name" value="TPR-like_helical_dom_sf"/>
</dbReference>
<evidence type="ECO:0000256" key="1">
    <source>
        <dbReference type="SAM" id="MobiDB-lite"/>
    </source>
</evidence>
<feature type="transmembrane region" description="Helical" evidence="2">
    <location>
        <begin position="696"/>
        <end position="718"/>
    </location>
</feature>
<comment type="caution">
    <text evidence="3">The sequence shown here is derived from an EMBL/GenBank/DDBJ whole genome shotgun (WGS) entry which is preliminary data.</text>
</comment>